<gene>
    <name evidence="2" type="ORF">WG66_11431</name>
    <name evidence="1" type="ORF">WG66_17801</name>
</gene>
<proteinExistence type="predicted"/>
<evidence type="ECO:0000313" key="1">
    <source>
        <dbReference type="EMBL" id="KTB29627.1"/>
    </source>
</evidence>
<reference evidence="1 3" key="1">
    <citation type="submission" date="2015-12" db="EMBL/GenBank/DDBJ databases">
        <title>Draft genome sequence of Moniliophthora roreri, the causal agent of frosty pod rot of cacao.</title>
        <authorList>
            <person name="Aime M.C."/>
            <person name="Diaz-Valderrama J.R."/>
            <person name="Kijpornyongpan T."/>
            <person name="Phillips-Mora W."/>
        </authorList>
    </citation>
    <scope>NUCLEOTIDE SEQUENCE [LARGE SCALE GENOMIC DNA]</scope>
    <source>
        <strain evidence="1 3">MCA 2952</strain>
    </source>
</reference>
<dbReference type="Proteomes" id="UP000054988">
    <property type="component" value="Unassembled WGS sequence"/>
</dbReference>
<evidence type="ECO:0000313" key="3">
    <source>
        <dbReference type="Proteomes" id="UP000054988"/>
    </source>
</evidence>
<protein>
    <submittedName>
        <fullName evidence="1">Uncharacterized protein</fullName>
    </submittedName>
</protein>
<organism evidence="1 3">
    <name type="scientific">Moniliophthora roreri</name>
    <name type="common">Frosty pod rot fungus</name>
    <name type="synonym">Monilia roreri</name>
    <dbReference type="NCBI Taxonomy" id="221103"/>
    <lineage>
        <taxon>Eukaryota</taxon>
        <taxon>Fungi</taxon>
        <taxon>Dikarya</taxon>
        <taxon>Basidiomycota</taxon>
        <taxon>Agaricomycotina</taxon>
        <taxon>Agaricomycetes</taxon>
        <taxon>Agaricomycetidae</taxon>
        <taxon>Agaricales</taxon>
        <taxon>Marasmiineae</taxon>
        <taxon>Marasmiaceae</taxon>
        <taxon>Moniliophthora</taxon>
    </lineage>
</organism>
<evidence type="ECO:0000313" key="2">
    <source>
        <dbReference type="EMBL" id="KTB35991.1"/>
    </source>
</evidence>
<dbReference type="EMBL" id="LATX01001939">
    <property type="protein sequence ID" value="KTB35991.1"/>
    <property type="molecule type" value="Genomic_DNA"/>
</dbReference>
<comment type="caution">
    <text evidence="1">The sequence shown here is derived from an EMBL/GenBank/DDBJ whole genome shotgun (WGS) entry which is preliminary data.</text>
</comment>
<name>A0A0W0EZZ5_MONRR</name>
<dbReference type="EMBL" id="LATX01002425">
    <property type="protein sequence ID" value="KTB29627.1"/>
    <property type="molecule type" value="Genomic_DNA"/>
</dbReference>
<accession>A0A0W0EZZ5</accession>
<sequence>MSMSPVNPWPGLQTHMRALQNNAASSNAKNSACNGYSPLLFHLFPLDKFVIYSPINITAFPLTYVVYTQQEHAVLLFQVRAPDDLASEAARGMADEELRKKARDLIVGGKVKTEVLHCVSAFGPKCAFYKLNATTGVVEPDRSKALAIERWNNNDVMSLEGARKLKDVVLDIQKMLAAHSSGCLLYTSVL</sequence>
<dbReference type="AlphaFoldDB" id="A0A0W0EZZ5"/>